<gene>
    <name evidence="4" type="ORF">Z045_25985</name>
</gene>
<evidence type="ECO:0000259" key="3">
    <source>
        <dbReference type="Pfam" id="PF13166"/>
    </source>
</evidence>
<reference evidence="5" key="1">
    <citation type="submission" date="2015-01" db="EMBL/GenBank/DDBJ databases">
        <title>Draft genome sequence of Rhodococcus pyridinivorans strain KG-16, a hydrocarbon-degrading bacterium.</title>
        <authorList>
            <person name="Aggarwal R.K."/>
            <person name="Dawar C."/>
        </authorList>
    </citation>
    <scope>NUCLEOTIDE SEQUENCE [LARGE SCALE GENOMIC DNA]</scope>
    <source>
        <strain evidence="5">KG-16</strain>
    </source>
</reference>
<proteinExistence type="predicted"/>
<dbReference type="Pfam" id="PF13166">
    <property type="entry name" value="AAA_13"/>
    <property type="match status" value="1"/>
</dbReference>
<keyword evidence="1" id="KW-0175">Coiled coil</keyword>
<dbReference type="Gene3D" id="3.40.50.300">
    <property type="entry name" value="P-loop containing nucleotide triphosphate hydrolases"/>
    <property type="match status" value="1"/>
</dbReference>
<evidence type="ECO:0000313" key="5">
    <source>
        <dbReference type="Proteomes" id="UP000053060"/>
    </source>
</evidence>
<accession>A0A0V9UD26</accession>
<evidence type="ECO:0000256" key="1">
    <source>
        <dbReference type="SAM" id="Coils"/>
    </source>
</evidence>
<comment type="caution">
    <text evidence="4">The sequence shown here is derived from an EMBL/GenBank/DDBJ whole genome shotgun (WGS) entry which is preliminary data.</text>
</comment>
<feature type="domain" description="Protein CR006 P-loop" evidence="3">
    <location>
        <begin position="32"/>
        <end position="803"/>
    </location>
</feature>
<dbReference type="InterPro" id="IPR027417">
    <property type="entry name" value="P-loop_NTPase"/>
</dbReference>
<feature type="region of interest" description="Disordered" evidence="2">
    <location>
        <begin position="141"/>
        <end position="168"/>
    </location>
</feature>
<dbReference type="EMBL" id="AZXY01000039">
    <property type="protein sequence ID" value="KSZ55957.1"/>
    <property type="molecule type" value="Genomic_DNA"/>
</dbReference>
<dbReference type="PATRIC" id="fig|1441730.3.peg.5502"/>
<reference evidence="4 5" key="2">
    <citation type="journal article" date="2016" name="Genome Announc.">
        <title>Draft Genome Sequence of a Versatile Hydrocarbon-Degrading Bacterium, Rhodococcus pyridinivorans Strain KG-16, Collected from Oil Fields in India.</title>
        <authorList>
            <person name="Aggarwal R.K."/>
            <person name="Dawar C."/>
            <person name="Phanindranath R."/>
            <person name="Mutnuri L."/>
            <person name="Dayal A.M."/>
        </authorList>
    </citation>
    <scope>NUCLEOTIDE SEQUENCE [LARGE SCALE GENOMIC DNA]</scope>
    <source>
        <strain evidence="4 5">KG-16</strain>
    </source>
</reference>
<evidence type="ECO:0000256" key="2">
    <source>
        <dbReference type="SAM" id="MobiDB-lite"/>
    </source>
</evidence>
<protein>
    <recommendedName>
        <fullName evidence="3">Protein CR006 P-loop domain-containing protein</fullName>
    </recommendedName>
</protein>
<feature type="coiled-coil region" evidence="1">
    <location>
        <begin position="445"/>
        <end position="479"/>
    </location>
</feature>
<sequence length="866" mass="96933">MRTEGASGSFAHEWEEFDSVVKIMRVDSINDFRIFHNWRSGPDTPDFDHVTLVHANNGSGKSTLARLLSPATDASGWDAGVTVTVEEAGSTRQVTSPDHPCWQNVVVFNQDYVQRAVRVHDGTADALLTLGPDAVQRQKALEETQEDLTAASRSREEAQEESKNTDRALSDYAKKVADEINRSLNYRYGRGYNASSVKKEIDTGLDDATRSAVDEQALLSRARAAQLDLQQVPSLPPAITVSVLAVRDLLTETPSVPPTGEISLTPTQRDWITTGAGMHDAGDSCIFCAGTVTQERLDELQELLTLTANSLSERARQMAQQLSTDRDAVDRWLTSIPLSSAGVYPDLDTRYSDALEAARKSGKQFQDALDSARRALIAKSEDIHTVPPLDLPSGNADIVGEETPDGWPTLELEPWRGVIDEHNRRTAEFAKDTAAAADRYKLFVLGAHREQYKTLQASFEEARARERRLSEEKTRLEQRIRELSGGEFDPGPGVKWLNDELCRLLGRDELELQVLDDRNYVITRHGAKVDHLSEGEKTALALLHFLGSLEDRGRDAKDLCVVIDDPISSLDSDIAFGASAVLWGNLLGMLSCRCGGDEACKCPAGKRMRVDQLILFTHSFDFFRNWSNQLDRLPASLFKNNSGLSYVQLELRTRWRAIGNCHRRVPEWTTFGATGRYYKSSNDDGYKERTRLRSEYHYLFHRCATAMITLNTGSATTEEQMDAESLLPNASRRLLEGFLAHRHPEHMGGKFRESLKAGLSHNADNPTRVLLDSYLNRFSHNEEATMGTTLHRPETAKMLTFVFDYLHRLDPRHFHGMCTALKLDPHALLPRRTTAFSQEELAGRTLCHDEQCPFFPWQEAPATSHP</sequence>
<feature type="compositionally biased region" description="Basic and acidic residues" evidence="2">
    <location>
        <begin position="153"/>
        <end position="168"/>
    </location>
</feature>
<dbReference type="InterPro" id="IPR026866">
    <property type="entry name" value="CR006_AAA"/>
</dbReference>
<dbReference type="Proteomes" id="UP000053060">
    <property type="component" value="Unassembled WGS sequence"/>
</dbReference>
<name>A0A0V9UD26_9NOCA</name>
<dbReference type="AlphaFoldDB" id="A0A0V9UD26"/>
<evidence type="ECO:0000313" key="4">
    <source>
        <dbReference type="EMBL" id="KSZ55957.1"/>
    </source>
</evidence>
<dbReference type="SUPFAM" id="SSF52540">
    <property type="entry name" value="P-loop containing nucleoside triphosphate hydrolases"/>
    <property type="match status" value="1"/>
</dbReference>
<organism evidence="4 5">
    <name type="scientific">Rhodococcus pyridinivorans KG-16</name>
    <dbReference type="NCBI Taxonomy" id="1441730"/>
    <lineage>
        <taxon>Bacteria</taxon>
        <taxon>Bacillati</taxon>
        <taxon>Actinomycetota</taxon>
        <taxon>Actinomycetes</taxon>
        <taxon>Mycobacteriales</taxon>
        <taxon>Nocardiaceae</taxon>
        <taxon>Rhodococcus</taxon>
    </lineage>
</organism>